<keyword evidence="2" id="KW-1185">Reference proteome</keyword>
<gene>
    <name evidence="1" type="ORF">HPB50_003226</name>
</gene>
<evidence type="ECO:0000313" key="2">
    <source>
        <dbReference type="Proteomes" id="UP000821845"/>
    </source>
</evidence>
<organism evidence="1 2">
    <name type="scientific">Hyalomma asiaticum</name>
    <name type="common">Tick</name>
    <dbReference type="NCBI Taxonomy" id="266040"/>
    <lineage>
        <taxon>Eukaryota</taxon>
        <taxon>Metazoa</taxon>
        <taxon>Ecdysozoa</taxon>
        <taxon>Arthropoda</taxon>
        <taxon>Chelicerata</taxon>
        <taxon>Arachnida</taxon>
        <taxon>Acari</taxon>
        <taxon>Parasitiformes</taxon>
        <taxon>Ixodida</taxon>
        <taxon>Ixodoidea</taxon>
        <taxon>Ixodidae</taxon>
        <taxon>Hyalomminae</taxon>
        <taxon>Hyalomma</taxon>
    </lineage>
</organism>
<reference evidence="1" key="1">
    <citation type="submission" date="2020-05" db="EMBL/GenBank/DDBJ databases">
        <title>Large-scale comparative analyses of tick genomes elucidate their genetic diversity and vector capacities.</title>
        <authorList>
            <person name="Jia N."/>
            <person name="Wang J."/>
            <person name="Shi W."/>
            <person name="Du L."/>
            <person name="Sun Y."/>
            <person name="Zhan W."/>
            <person name="Jiang J."/>
            <person name="Wang Q."/>
            <person name="Zhang B."/>
            <person name="Ji P."/>
            <person name="Sakyi L.B."/>
            <person name="Cui X."/>
            <person name="Yuan T."/>
            <person name="Jiang B."/>
            <person name="Yang W."/>
            <person name="Lam T.T.-Y."/>
            <person name="Chang Q."/>
            <person name="Ding S."/>
            <person name="Wang X."/>
            <person name="Zhu J."/>
            <person name="Ruan X."/>
            <person name="Zhao L."/>
            <person name="Wei J."/>
            <person name="Que T."/>
            <person name="Du C."/>
            <person name="Cheng J."/>
            <person name="Dai P."/>
            <person name="Han X."/>
            <person name="Huang E."/>
            <person name="Gao Y."/>
            <person name="Liu J."/>
            <person name="Shao H."/>
            <person name="Ye R."/>
            <person name="Li L."/>
            <person name="Wei W."/>
            <person name="Wang X."/>
            <person name="Wang C."/>
            <person name="Yang T."/>
            <person name="Huo Q."/>
            <person name="Li W."/>
            <person name="Guo W."/>
            <person name="Chen H."/>
            <person name="Zhou L."/>
            <person name="Ni X."/>
            <person name="Tian J."/>
            <person name="Zhou Y."/>
            <person name="Sheng Y."/>
            <person name="Liu T."/>
            <person name="Pan Y."/>
            <person name="Xia L."/>
            <person name="Li J."/>
            <person name="Zhao F."/>
            <person name="Cao W."/>
        </authorList>
    </citation>
    <scope>NUCLEOTIDE SEQUENCE</scope>
    <source>
        <strain evidence="1">Hyas-2018</strain>
    </source>
</reference>
<evidence type="ECO:0000313" key="1">
    <source>
        <dbReference type="EMBL" id="KAH6923600.1"/>
    </source>
</evidence>
<accession>A0ACB7RN45</accession>
<comment type="caution">
    <text evidence="1">The sequence shown here is derived from an EMBL/GenBank/DDBJ whole genome shotgun (WGS) entry which is preliminary data.</text>
</comment>
<name>A0ACB7RN45_HYAAI</name>
<dbReference type="Proteomes" id="UP000821845">
    <property type="component" value="Chromosome 8"/>
</dbReference>
<proteinExistence type="predicted"/>
<sequence>MAHERRCGKQPGTSAPVIAARLSDLLSRCRPTVVTHATDGRSSAAHAVQSRLAQMPWCYQGPLRHAGPTSPETMQDDQPDLDEGDDSGTLERDAPYLDFLASLTEHLVLQPDLSDE</sequence>
<protein>
    <submittedName>
        <fullName evidence="1">Uncharacterized protein</fullName>
    </submittedName>
</protein>
<dbReference type="EMBL" id="CM023488">
    <property type="protein sequence ID" value="KAH6923600.1"/>
    <property type="molecule type" value="Genomic_DNA"/>
</dbReference>